<dbReference type="SUPFAM" id="SSF52777">
    <property type="entry name" value="CoA-dependent acyltransferases"/>
    <property type="match status" value="1"/>
</dbReference>
<dbReference type="RefSeq" id="WP_095835631.1">
    <property type="nucleotide sequence ID" value="NZ_CP014137.1"/>
</dbReference>
<dbReference type="GO" id="GO:0016746">
    <property type="term" value="F:acyltransferase activity"/>
    <property type="evidence" value="ECO:0007669"/>
    <property type="project" value="UniProtKB-KW"/>
</dbReference>
<dbReference type="PROSITE" id="PS00189">
    <property type="entry name" value="LIPOYL"/>
    <property type="match status" value="1"/>
</dbReference>
<keyword evidence="5 6" id="KW-0012">Acyltransferase</keyword>
<dbReference type="InterPro" id="IPR045257">
    <property type="entry name" value="E2/Pdx1"/>
</dbReference>
<dbReference type="SUPFAM" id="SSF47005">
    <property type="entry name" value="Peripheral subunit-binding domain of 2-oxo acid dehydrogenase complex"/>
    <property type="match status" value="2"/>
</dbReference>
<dbReference type="InterPro" id="IPR003016">
    <property type="entry name" value="2-oxoA_DH_lipoyl-BS"/>
</dbReference>
<dbReference type="Pfam" id="PF00198">
    <property type="entry name" value="2-oxoacid_dh"/>
    <property type="match status" value="1"/>
</dbReference>
<feature type="domain" description="Lipoyl-binding" evidence="8">
    <location>
        <begin position="4"/>
        <end position="79"/>
    </location>
</feature>
<dbReference type="InterPro" id="IPR001078">
    <property type="entry name" value="2-oxoacid_DH_actylTfrase"/>
</dbReference>
<comment type="caution">
    <text evidence="10">The sequence shown here is derived from an EMBL/GenBank/DDBJ whole genome shotgun (WGS) entry which is preliminary data.</text>
</comment>
<feature type="domain" description="Peripheral subunit-binding (PSBD)" evidence="9">
    <location>
        <begin position="159"/>
        <end position="196"/>
    </location>
</feature>
<comment type="cofactor">
    <cofactor evidence="1 6">
        <name>(R)-lipoate</name>
        <dbReference type="ChEBI" id="CHEBI:83088"/>
    </cofactor>
</comment>
<evidence type="ECO:0000256" key="5">
    <source>
        <dbReference type="ARBA" id="ARBA00023315"/>
    </source>
</evidence>
<dbReference type="PANTHER" id="PTHR23151:SF90">
    <property type="entry name" value="DIHYDROLIPOYLLYSINE-RESIDUE ACETYLTRANSFERASE COMPONENT OF PYRUVATE DEHYDROGENASE COMPLEX, MITOCHONDRIAL-RELATED"/>
    <property type="match status" value="1"/>
</dbReference>
<dbReference type="AlphaFoldDB" id="A0AAE8EUJ4"/>
<evidence type="ECO:0000256" key="2">
    <source>
        <dbReference type="ARBA" id="ARBA00007317"/>
    </source>
</evidence>
<dbReference type="Pfam" id="PF00364">
    <property type="entry name" value="Biotin_lipoyl"/>
    <property type="match status" value="1"/>
</dbReference>
<dbReference type="InterPro" id="IPR023213">
    <property type="entry name" value="CAT-like_dom_sf"/>
</dbReference>
<sequence length="510" mass="53883">MSAIRVIEVPKWGLSMEEGTLNVWLIKEGDSFTAGQEVCEIESSKITNVLEAPFAGVLRRILVQPGETVPVSAPLALAADADVSDDDIDRFVAELQGSGGTDNSSSPQAVTPPPQTSSPAPPVAVAPVAEVKKAHSAAATSTAYQVPSQLLGDGGADSFATPRARRLATYLAIDLSKVAGSGRNGRISLADIDAAIVQHGGKVKAPERQVRAQRQPGSRQDDSQVAATPVARRLAARLGINLHDCRATGSRGRVCQTDVEQAAAHLAIPAAGNTAQGETATPEYEVTAMSGMRRAIASRLQESKRNAPHFRLQVDLALDRLLALRKEINAAVPAVKLSVTDMLIKACALALVKVPGVNALFDQDRQEIQQYHDADISIAVALPAGLITPIVRAANRKTLTEIAGEMLTLVTKAKAGTLKPEEFQGGTFSISNLGMHGVRQFDAIINPPQVAILAIGAGERRVVAEQDQMVVRTLMSVTLSCDHRVVDGASGAEFLNQLKHLVENPATLLV</sequence>
<dbReference type="KEGG" id="bgj:AWC36_23055"/>
<dbReference type="GO" id="GO:0006086">
    <property type="term" value="P:pyruvate decarboxylation to acetyl-CoA"/>
    <property type="evidence" value="ECO:0007669"/>
    <property type="project" value="InterPro"/>
</dbReference>
<evidence type="ECO:0000256" key="1">
    <source>
        <dbReference type="ARBA" id="ARBA00001938"/>
    </source>
</evidence>
<accession>A0AAE8EUJ4</accession>
<feature type="domain" description="Peripheral subunit-binding (PSBD)" evidence="9">
    <location>
        <begin position="226"/>
        <end position="263"/>
    </location>
</feature>
<feature type="compositionally biased region" description="Pro residues" evidence="7">
    <location>
        <begin position="110"/>
        <end position="123"/>
    </location>
</feature>
<name>A0AAE8EUJ4_9GAMM</name>
<evidence type="ECO:0000256" key="7">
    <source>
        <dbReference type="SAM" id="MobiDB-lite"/>
    </source>
</evidence>
<dbReference type="GeneID" id="70909707"/>
<dbReference type="Gene3D" id="4.10.320.10">
    <property type="entry name" value="E3-binding domain"/>
    <property type="match status" value="2"/>
</dbReference>
<dbReference type="EMBL" id="MJLX01000014">
    <property type="protein sequence ID" value="RLM26794.1"/>
    <property type="molecule type" value="Genomic_DNA"/>
</dbReference>
<proteinExistence type="inferred from homology"/>
<evidence type="ECO:0000259" key="8">
    <source>
        <dbReference type="PROSITE" id="PS50968"/>
    </source>
</evidence>
<dbReference type="Gene3D" id="3.30.559.10">
    <property type="entry name" value="Chloramphenicol acetyltransferase-like domain"/>
    <property type="match status" value="1"/>
</dbReference>
<feature type="region of interest" description="Disordered" evidence="7">
    <location>
        <begin position="95"/>
        <end position="123"/>
    </location>
</feature>
<dbReference type="InterPro" id="IPR004167">
    <property type="entry name" value="PSBD"/>
</dbReference>
<feature type="compositionally biased region" description="Polar residues" evidence="7">
    <location>
        <begin position="215"/>
        <end position="226"/>
    </location>
</feature>
<dbReference type="InterPro" id="IPR036625">
    <property type="entry name" value="E3-bd_dom_sf"/>
</dbReference>
<evidence type="ECO:0000313" key="10">
    <source>
        <dbReference type="EMBL" id="RLM26794.1"/>
    </source>
</evidence>
<feature type="region of interest" description="Disordered" evidence="7">
    <location>
        <begin position="201"/>
        <end position="227"/>
    </location>
</feature>
<dbReference type="PROSITE" id="PS51826">
    <property type="entry name" value="PSBD"/>
    <property type="match status" value="2"/>
</dbReference>
<dbReference type="Proteomes" id="UP000285972">
    <property type="component" value="Unassembled WGS sequence"/>
</dbReference>
<dbReference type="FunFam" id="3.30.559.10:FF:000007">
    <property type="entry name" value="Dihydrolipoamide acetyltransferase component of pyruvate dehydrogenase complex"/>
    <property type="match status" value="1"/>
</dbReference>
<dbReference type="Gene3D" id="2.40.50.100">
    <property type="match status" value="1"/>
</dbReference>
<evidence type="ECO:0000256" key="3">
    <source>
        <dbReference type="ARBA" id="ARBA00022679"/>
    </source>
</evidence>
<evidence type="ECO:0000313" key="11">
    <source>
        <dbReference type="Proteomes" id="UP000285972"/>
    </source>
</evidence>
<evidence type="ECO:0000259" key="9">
    <source>
        <dbReference type="PROSITE" id="PS51826"/>
    </source>
</evidence>
<evidence type="ECO:0000256" key="4">
    <source>
        <dbReference type="ARBA" id="ARBA00022823"/>
    </source>
</evidence>
<protein>
    <recommendedName>
        <fullName evidence="6">Dihydrolipoamide acetyltransferase component of pyruvate dehydrogenase complex</fullName>
        <ecNumber evidence="6">2.3.1.-</ecNumber>
    </recommendedName>
</protein>
<evidence type="ECO:0000256" key="6">
    <source>
        <dbReference type="RuleBase" id="RU003423"/>
    </source>
</evidence>
<dbReference type="PANTHER" id="PTHR23151">
    <property type="entry name" value="DIHYDROLIPOAMIDE ACETYL/SUCCINYL-TRANSFERASE-RELATED"/>
    <property type="match status" value="1"/>
</dbReference>
<comment type="similarity">
    <text evidence="2 6">Belongs to the 2-oxoacid dehydrogenase family.</text>
</comment>
<dbReference type="InterPro" id="IPR000089">
    <property type="entry name" value="Biotin_lipoyl"/>
</dbReference>
<dbReference type="SUPFAM" id="SSF51230">
    <property type="entry name" value="Single hybrid motif"/>
    <property type="match status" value="1"/>
</dbReference>
<reference evidence="10 11" key="1">
    <citation type="submission" date="2016-09" db="EMBL/GenBank/DDBJ databases">
        <authorList>
            <person name="Doonan J."/>
            <person name="Pachebat J.A."/>
            <person name="Golyshin P.N."/>
            <person name="Denman S."/>
            <person name="Mcdonald J.E."/>
        </authorList>
    </citation>
    <scope>NUCLEOTIDE SEQUENCE [LARGE SCALE GENOMIC DNA]</scope>
    <source>
        <strain evidence="10 11">FRB141</strain>
    </source>
</reference>
<gene>
    <name evidence="10" type="ORF">BIY26_07290</name>
</gene>
<dbReference type="InterPro" id="IPR011053">
    <property type="entry name" value="Single_hybrid_motif"/>
</dbReference>
<keyword evidence="4 6" id="KW-0450">Lipoyl</keyword>
<dbReference type="Pfam" id="PF02817">
    <property type="entry name" value="E3_binding"/>
    <property type="match status" value="2"/>
</dbReference>
<dbReference type="PROSITE" id="PS50968">
    <property type="entry name" value="BIOTINYL_LIPOYL"/>
    <property type="match status" value="1"/>
</dbReference>
<dbReference type="CDD" id="cd06849">
    <property type="entry name" value="lipoyl_domain"/>
    <property type="match status" value="1"/>
</dbReference>
<dbReference type="GO" id="GO:0045254">
    <property type="term" value="C:pyruvate dehydrogenase complex"/>
    <property type="evidence" value="ECO:0007669"/>
    <property type="project" value="InterPro"/>
</dbReference>
<organism evidence="10 11">
    <name type="scientific">Brenneria goodwinii</name>
    <dbReference type="NCBI Taxonomy" id="1109412"/>
    <lineage>
        <taxon>Bacteria</taxon>
        <taxon>Pseudomonadati</taxon>
        <taxon>Pseudomonadota</taxon>
        <taxon>Gammaproteobacteria</taxon>
        <taxon>Enterobacterales</taxon>
        <taxon>Pectobacteriaceae</taxon>
        <taxon>Brenneria</taxon>
    </lineage>
</organism>
<dbReference type="EC" id="2.3.1.-" evidence="6"/>
<keyword evidence="3 6" id="KW-0808">Transferase</keyword>